<dbReference type="KEGG" id="lsx:H8B22_06405"/>
<accession>A0A7H0G0L4</accession>
<dbReference type="RefSeq" id="WP_187713265.1">
    <property type="nucleotide sequence ID" value="NZ_CP060820.1"/>
</dbReference>
<evidence type="ECO:0008006" key="3">
    <source>
        <dbReference type="Google" id="ProtNLM"/>
    </source>
</evidence>
<name>A0A7H0G0L4_9GAMM</name>
<gene>
    <name evidence="1" type="ORF">H8B22_06405</name>
</gene>
<sequence length="120" mass="12611">MTAFILLALQLATAPVSFEQAKVLADSYEASLSPSAKLALVKTQGGALGAAFEKCGSLAESPIKPFTVVAHVSEIGATDQTWLSGNSSLAQCVQRKLSTATFPANGGRSFYTSYEFTFEP</sequence>
<dbReference type="Proteomes" id="UP000516018">
    <property type="component" value="Chromosome"/>
</dbReference>
<proteinExistence type="predicted"/>
<evidence type="ECO:0000313" key="2">
    <source>
        <dbReference type="Proteomes" id="UP000516018"/>
    </source>
</evidence>
<organism evidence="1 2">
    <name type="scientific">Agrilutibacter terrestris</name>
    <dbReference type="NCBI Taxonomy" id="2865112"/>
    <lineage>
        <taxon>Bacteria</taxon>
        <taxon>Pseudomonadati</taxon>
        <taxon>Pseudomonadota</taxon>
        <taxon>Gammaproteobacteria</taxon>
        <taxon>Lysobacterales</taxon>
        <taxon>Lysobacteraceae</taxon>
        <taxon>Agrilutibacter</taxon>
    </lineage>
</organism>
<keyword evidence="2" id="KW-1185">Reference proteome</keyword>
<evidence type="ECO:0000313" key="1">
    <source>
        <dbReference type="EMBL" id="QNP41830.1"/>
    </source>
</evidence>
<dbReference type="EMBL" id="CP060820">
    <property type="protein sequence ID" value="QNP41830.1"/>
    <property type="molecule type" value="Genomic_DNA"/>
</dbReference>
<dbReference type="AlphaFoldDB" id="A0A7H0G0L4"/>
<reference evidence="1 2" key="1">
    <citation type="submission" date="2020-08" db="EMBL/GenBank/DDBJ databases">
        <title>Lysobacter sp. II4 sp. nov., isolated from soil.</title>
        <authorList>
            <person name="Woo C.Y."/>
            <person name="Kim J."/>
        </authorList>
    </citation>
    <scope>NUCLEOTIDE SEQUENCE [LARGE SCALE GENOMIC DNA]</scope>
    <source>
        <strain evidence="1 2">II4</strain>
    </source>
</reference>
<protein>
    <recommendedName>
        <fullName evidence="3">AgmX/PglI C-terminal domain-containing protein</fullName>
    </recommendedName>
</protein>